<dbReference type="EMBL" id="MLFU01000416">
    <property type="protein sequence ID" value="KAK1456470.1"/>
    <property type="molecule type" value="Genomic_DNA"/>
</dbReference>
<evidence type="ECO:0000313" key="1">
    <source>
        <dbReference type="EMBL" id="KAK1456470.1"/>
    </source>
</evidence>
<protein>
    <submittedName>
        <fullName evidence="1">Uncharacterized protein</fullName>
    </submittedName>
</protein>
<dbReference type="GeneID" id="85417443"/>
<evidence type="ECO:0000313" key="2">
    <source>
        <dbReference type="Proteomes" id="UP001227543"/>
    </source>
</evidence>
<proteinExistence type="predicted"/>
<comment type="caution">
    <text evidence="1">The sequence shown here is derived from an EMBL/GenBank/DDBJ whole genome shotgun (WGS) entry which is preliminary data.</text>
</comment>
<name>A0ABQ9QGK2_9PEZI</name>
<keyword evidence="2" id="KW-1185">Reference proteome</keyword>
<gene>
    <name evidence="1" type="ORF">CTAM01_17217</name>
</gene>
<organism evidence="1 2">
    <name type="scientific">Colletotrichum tamarilloi</name>
    <dbReference type="NCBI Taxonomy" id="1209934"/>
    <lineage>
        <taxon>Eukaryota</taxon>
        <taxon>Fungi</taxon>
        <taxon>Dikarya</taxon>
        <taxon>Ascomycota</taxon>
        <taxon>Pezizomycotina</taxon>
        <taxon>Sordariomycetes</taxon>
        <taxon>Hypocreomycetidae</taxon>
        <taxon>Glomerellales</taxon>
        <taxon>Glomerellaceae</taxon>
        <taxon>Colletotrichum</taxon>
        <taxon>Colletotrichum acutatum species complex</taxon>
    </lineage>
</organism>
<reference evidence="1 2" key="1">
    <citation type="submission" date="2016-10" db="EMBL/GenBank/DDBJ databases">
        <title>The genome sequence of Colletotrichum fioriniae PJ7.</title>
        <authorList>
            <person name="Baroncelli R."/>
        </authorList>
    </citation>
    <scope>NUCLEOTIDE SEQUENCE [LARGE SCALE GENOMIC DNA]</scope>
    <source>
        <strain evidence="1 2">Tom-12</strain>
    </source>
</reference>
<sequence>MKSNRNKVVFEGESDPEKWQKDYLLLLSSLSARGLSWSLNRSVGFLLFERFSPGSDPALMVRLVHQVVALEKVMLKLIQSYTKAQGLSRP</sequence>
<dbReference type="RefSeq" id="XP_060372216.1">
    <property type="nucleotide sequence ID" value="XM_060533205.1"/>
</dbReference>
<accession>A0ABQ9QGK2</accession>
<dbReference type="Proteomes" id="UP001227543">
    <property type="component" value="Unassembled WGS sequence"/>
</dbReference>